<evidence type="ECO:0008006" key="3">
    <source>
        <dbReference type="Google" id="ProtNLM"/>
    </source>
</evidence>
<evidence type="ECO:0000256" key="1">
    <source>
        <dbReference type="SAM" id="Phobius"/>
    </source>
</evidence>
<feature type="transmembrane region" description="Helical" evidence="1">
    <location>
        <begin position="194"/>
        <end position="212"/>
    </location>
</feature>
<proteinExistence type="predicted"/>
<keyword evidence="1" id="KW-1133">Transmembrane helix</keyword>
<keyword evidence="1" id="KW-0812">Transmembrane</keyword>
<dbReference type="AlphaFoldDB" id="A0A6C0CB41"/>
<accession>A0A6C0CB41</accession>
<dbReference type="EMBL" id="MN739369">
    <property type="protein sequence ID" value="QHT01332.1"/>
    <property type="molecule type" value="Genomic_DNA"/>
</dbReference>
<protein>
    <recommendedName>
        <fullName evidence="3">Etoposide-induced protein 2.4</fullName>
    </recommendedName>
</protein>
<feature type="transmembrane region" description="Helical" evidence="1">
    <location>
        <begin position="167"/>
        <end position="187"/>
    </location>
</feature>
<keyword evidence="1" id="KW-0472">Membrane</keyword>
<feature type="transmembrane region" description="Helical" evidence="1">
    <location>
        <begin position="67"/>
        <end position="87"/>
    </location>
</feature>
<feature type="transmembrane region" description="Helical" evidence="1">
    <location>
        <begin position="93"/>
        <end position="118"/>
    </location>
</feature>
<name>A0A6C0CB41_9ZZZZ</name>
<reference evidence="2" key="1">
    <citation type="journal article" date="2020" name="Nature">
        <title>Giant virus diversity and host interactions through global metagenomics.</title>
        <authorList>
            <person name="Schulz F."/>
            <person name="Roux S."/>
            <person name="Paez-Espino D."/>
            <person name="Jungbluth S."/>
            <person name="Walsh D.A."/>
            <person name="Denef V.J."/>
            <person name="McMahon K.D."/>
            <person name="Konstantinidis K.T."/>
            <person name="Eloe-Fadrosh E.A."/>
            <person name="Kyrpides N.C."/>
            <person name="Woyke T."/>
        </authorList>
    </citation>
    <scope>NUCLEOTIDE SEQUENCE</scope>
    <source>
        <strain evidence="2">GVMAG-M-3300020192-26</strain>
    </source>
</reference>
<sequence>MANIMFKVCVCEFLMLVFTNIKWMLSDSHGGMLISILKIINGLFIFLSTIEFIAAIDIHGNNKKNSVVDVVSAIITMSIYQLSMMLLVNFINYVLFTTMSVFINFFILTIYHSFYVHNNLWQKKGIKINTRVDIYEHRWAYYGGFGILPTIIYMYSHNIYVASLYNIYLFALITTPFYLTEPVLLHYPKINMKVFAYVCEWIVYLASQMLPIKK</sequence>
<organism evidence="2">
    <name type="scientific">viral metagenome</name>
    <dbReference type="NCBI Taxonomy" id="1070528"/>
    <lineage>
        <taxon>unclassified sequences</taxon>
        <taxon>metagenomes</taxon>
        <taxon>organismal metagenomes</taxon>
    </lineage>
</organism>
<feature type="transmembrane region" description="Helical" evidence="1">
    <location>
        <begin position="139"/>
        <end position="155"/>
    </location>
</feature>
<evidence type="ECO:0000313" key="2">
    <source>
        <dbReference type="EMBL" id="QHT01332.1"/>
    </source>
</evidence>
<feature type="transmembrane region" description="Helical" evidence="1">
    <location>
        <begin position="31"/>
        <end position="55"/>
    </location>
</feature>